<accession>A0A317YB31</accession>
<feature type="region of interest" description="Disordered" evidence="1">
    <location>
        <begin position="166"/>
        <end position="206"/>
    </location>
</feature>
<dbReference type="PANTHER" id="PTHR46934:SF13">
    <property type="entry name" value="MYB_SANT-LIKE DOMAIN-CONTAINING PROTEIN"/>
    <property type="match status" value="1"/>
</dbReference>
<proteinExistence type="predicted"/>
<reference evidence="3" key="1">
    <citation type="journal article" date="2018" name="Nat. Genet.">
        <title>Extensive intraspecific gene order and gene structural variations between Mo17 and other maize genomes.</title>
        <authorList>
            <person name="Sun S."/>
            <person name="Zhou Y."/>
            <person name="Chen J."/>
            <person name="Shi J."/>
            <person name="Zhao H."/>
            <person name="Zhao H."/>
            <person name="Song W."/>
            <person name="Zhang M."/>
            <person name="Cui Y."/>
            <person name="Dong X."/>
            <person name="Liu H."/>
            <person name="Ma X."/>
            <person name="Jiao Y."/>
            <person name="Wang B."/>
            <person name="Wei X."/>
            <person name="Stein J.C."/>
            <person name="Glaubitz J.C."/>
            <person name="Lu F."/>
            <person name="Yu G."/>
            <person name="Liang C."/>
            <person name="Fengler K."/>
            <person name="Li B."/>
            <person name="Rafalski A."/>
            <person name="Schnable P.S."/>
            <person name="Ware D.H."/>
            <person name="Buckler E.S."/>
            <person name="Lai J."/>
        </authorList>
    </citation>
    <scope>NUCLEOTIDE SEQUENCE [LARGE SCALE GENOMIC DNA]</scope>
    <source>
        <tissue evidence="3">Seedling</tissue>
    </source>
</reference>
<dbReference type="InterPro" id="IPR024752">
    <property type="entry name" value="Myb/SANT-like_dom"/>
</dbReference>
<organism evidence="3">
    <name type="scientific">Zea mays</name>
    <name type="common">Maize</name>
    <dbReference type="NCBI Taxonomy" id="4577"/>
    <lineage>
        <taxon>Eukaryota</taxon>
        <taxon>Viridiplantae</taxon>
        <taxon>Streptophyta</taxon>
        <taxon>Embryophyta</taxon>
        <taxon>Tracheophyta</taxon>
        <taxon>Spermatophyta</taxon>
        <taxon>Magnoliopsida</taxon>
        <taxon>Liliopsida</taxon>
        <taxon>Poales</taxon>
        <taxon>Poaceae</taxon>
        <taxon>PACMAD clade</taxon>
        <taxon>Panicoideae</taxon>
        <taxon>Andropogonodae</taxon>
        <taxon>Andropogoneae</taxon>
        <taxon>Tripsacinae</taxon>
        <taxon>Zea</taxon>
    </lineage>
</organism>
<feature type="region of interest" description="Disordered" evidence="1">
    <location>
        <begin position="124"/>
        <end position="151"/>
    </location>
</feature>
<gene>
    <name evidence="3" type="ORF">Zm00014a_018600</name>
</gene>
<dbReference type="PANTHER" id="PTHR46934">
    <property type="entry name" value="MYB_DNA-BIND_3 DOMAIN-CONTAINING PROTEIN-RELATED"/>
    <property type="match status" value="1"/>
</dbReference>
<evidence type="ECO:0000313" key="3">
    <source>
        <dbReference type="EMBL" id="PWZ55877.1"/>
    </source>
</evidence>
<protein>
    <recommendedName>
        <fullName evidence="2">Myb/SANT-like domain-containing protein</fullName>
    </recommendedName>
</protein>
<feature type="compositionally biased region" description="Polar residues" evidence="1">
    <location>
        <begin position="133"/>
        <end position="151"/>
    </location>
</feature>
<dbReference type="Pfam" id="PF12776">
    <property type="entry name" value="Myb_DNA-bind_3"/>
    <property type="match status" value="1"/>
</dbReference>
<feature type="domain" description="Myb/SANT-like" evidence="2">
    <location>
        <begin position="11"/>
        <end position="82"/>
    </location>
</feature>
<dbReference type="AlphaFoldDB" id="A0A317YB31"/>
<evidence type="ECO:0000256" key="1">
    <source>
        <dbReference type="SAM" id="MobiDB-lite"/>
    </source>
</evidence>
<dbReference type="Proteomes" id="UP000251960">
    <property type="component" value="Chromosome 1"/>
</dbReference>
<feature type="compositionally biased region" description="Polar residues" evidence="1">
    <location>
        <begin position="166"/>
        <end position="193"/>
    </location>
</feature>
<evidence type="ECO:0000259" key="2">
    <source>
        <dbReference type="Pfam" id="PF12776"/>
    </source>
</evidence>
<dbReference type="ExpressionAtlas" id="A0A317YB31">
    <property type="expression patterns" value="baseline and differential"/>
</dbReference>
<name>A0A317YB31_MAIZE</name>
<comment type="caution">
    <text evidence="3">The sequence shown here is derived from an EMBL/GenBank/DDBJ whole genome shotgun (WGS) entry which is preliminary data.</text>
</comment>
<dbReference type="EMBL" id="NCVQ01000001">
    <property type="protein sequence ID" value="PWZ55877.1"/>
    <property type="molecule type" value="Genomic_DNA"/>
</dbReference>
<sequence>MHDHKDNPKFKHQNGWNRDGWNSITTKFNEKFPLAHFSKQQLQEKERELKGYYKAIRDSIKESGVGWNDTLCMVLAEPEVWPRLIRAHPKVSKFCNRPFPLFYSLEGLYEGSVATGELNFTSTAADLPPPSAPSRSVSGQSLNPLSTNSLDLNGQETTSVFNLSSDAQSVPVNTNEPTEAQFVPSNQESSQREGGSGRKRKQSHVGLAPESYVGFKKIQNTETLETLKEHKRQEDQFSISKCQAELKGMDGLTALDKSYALELFISATNREIFLTTTEHDVKENWLKRKISTSFHLLSLPLPYLPEGTNLSASSVDSGFSLLLVLHLLDKLL</sequence>